<accession>A0A9P7EPW5</accession>
<organism evidence="2 3">
    <name type="scientific">Suillus subaureus</name>
    <dbReference type="NCBI Taxonomy" id="48587"/>
    <lineage>
        <taxon>Eukaryota</taxon>
        <taxon>Fungi</taxon>
        <taxon>Dikarya</taxon>
        <taxon>Basidiomycota</taxon>
        <taxon>Agaricomycotina</taxon>
        <taxon>Agaricomycetes</taxon>
        <taxon>Agaricomycetidae</taxon>
        <taxon>Boletales</taxon>
        <taxon>Suillineae</taxon>
        <taxon>Suillaceae</taxon>
        <taxon>Suillus</taxon>
    </lineage>
</organism>
<dbReference type="OrthoDB" id="2688747at2759"/>
<protein>
    <submittedName>
        <fullName evidence="2">Uncharacterized protein</fullName>
    </submittedName>
</protein>
<dbReference type="GeneID" id="64637405"/>
<gene>
    <name evidence="2" type="ORF">BJ212DRAFT_51933</name>
</gene>
<dbReference type="RefSeq" id="XP_041200266.1">
    <property type="nucleotide sequence ID" value="XM_041343389.1"/>
</dbReference>
<evidence type="ECO:0000256" key="1">
    <source>
        <dbReference type="SAM" id="Phobius"/>
    </source>
</evidence>
<reference evidence="2" key="1">
    <citation type="journal article" date="2020" name="New Phytol.">
        <title>Comparative genomics reveals dynamic genome evolution in host specialist ectomycorrhizal fungi.</title>
        <authorList>
            <person name="Lofgren L.A."/>
            <person name="Nguyen N.H."/>
            <person name="Vilgalys R."/>
            <person name="Ruytinx J."/>
            <person name="Liao H.L."/>
            <person name="Branco S."/>
            <person name="Kuo A."/>
            <person name="LaButti K."/>
            <person name="Lipzen A."/>
            <person name="Andreopoulos W."/>
            <person name="Pangilinan J."/>
            <person name="Riley R."/>
            <person name="Hundley H."/>
            <person name="Na H."/>
            <person name="Barry K."/>
            <person name="Grigoriev I.V."/>
            <person name="Stajich J.E."/>
            <person name="Kennedy P.G."/>
        </authorList>
    </citation>
    <scope>NUCLEOTIDE SEQUENCE</scope>
    <source>
        <strain evidence="2">MN1</strain>
    </source>
</reference>
<feature type="transmembrane region" description="Helical" evidence="1">
    <location>
        <begin position="102"/>
        <end position="120"/>
    </location>
</feature>
<keyword evidence="1" id="KW-1133">Transmembrane helix</keyword>
<dbReference type="EMBL" id="JABBWG010000001">
    <property type="protein sequence ID" value="KAG1827419.1"/>
    <property type="molecule type" value="Genomic_DNA"/>
</dbReference>
<name>A0A9P7EPW5_9AGAM</name>
<feature type="transmembrane region" description="Helical" evidence="1">
    <location>
        <begin position="62"/>
        <end position="90"/>
    </location>
</feature>
<sequence length="142" mass="15356">MSEKSLSIEALQGIGSASEISHILSYHRQKTRAAVDLKILDEQVSQKHVTHLGEAPDGGLRAWLVAFAAALVMFSTLGFLLSWGIFQAYYEENLLLHTSPSTIAWIGSTQVCLLFGLANLRSSLVLLVCARVPSIACNGTNV</sequence>
<keyword evidence="3" id="KW-1185">Reference proteome</keyword>
<evidence type="ECO:0000313" key="2">
    <source>
        <dbReference type="EMBL" id="KAG1827419.1"/>
    </source>
</evidence>
<evidence type="ECO:0000313" key="3">
    <source>
        <dbReference type="Proteomes" id="UP000807769"/>
    </source>
</evidence>
<dbReference type="AlphaFoldDB" id="A0A9P7EPW5"/>
<dbReference type="Proteomes" id="UP000807769">
    <property type="component" value="Unassembled WGS sequence"/>
</dbReference>
<proteinExistence type="predicted"/>
<keyword evidence="1" id="KW-0812">Transmembrane</keyword>
<comment type="caution">
    <text evidence="2">The sequence shown here is derived from an EMBL/GenBank/DDBJ whole genome shotgun (WGS) entry which is preliminary data.</text>
</comment>
<keyword evidence="1" id="KW-0472">Membrane</keyword>